<dbReference type="Gene3D" id="2.40.50.1020">
    <property type="entry name" value="LytTr DNA-binding domain"/>
    <property type="match status" value="1"/>
</dbReference>
<name>A0A0E3M5A9_CLOSL</name>
<dbReference type="InterPro" id="IPR007492">
    <property type="entry name" value="LytTR_DNA-bd_dom"/>
</dbReference>
<proteinExistence type="predicted"/>
<dbReference type="Proteomes" id="UP000033115">
    <property type="component" value="Chromosome"/>
</dbReference>
<dbReference type="AlphaFoldDB" id="A0A0E3M5A9"/>
<accession>A0A0E3M5A9</accession>
<feature type="domain" description="HTH LytTR-type" evidence="1">
    <location>
        <begin position="3"/>
        <end position="40"/>
    </location>
</feature>
<organism evidence="2 3">
    <name type="scientific">Clostridium scatologenes</name>
    <dbReference type="NCBI Taxonomy" id="1548"/>
    <lineage>
        <taxon>Bacteria</taxon>
        <taxon>Bacillati</taxon>
        <taxon>Bacillota</taxon>
        <taxon>Clostridia</taxon>
        <taxon>Eubacteriales</taxon>
        <taxon>Clostridiaceae</taxon>
        <taxon>Clostridium</taxon>
    </lineage>
</organism>
<dbReference type="STRING" id="1548.CSCA_1113"/>
<evidence type="ECO:0000313" key="2">
    <source>
        <dbReference type="EMBL" id="AKA68238.1"/>
    </source>
</evidence>
<evidence type="ECO:0000313" key="3">
    <source>
        <dbReference type="Proteomes" id="UP000033115"/>
    </source>
</evidence>
<dbReference type="EMBL" id="CP009933">
    <property type="protein sequence ID" value="AKA68238.1"/>
    <property type="molecule type" value="Genomic_DNA"/>
</dbReference>
<dbReference type="HOGENOM" id="CLU_3097473_0_0_9"/>
<dbReference type="KEGG" id="csq:CSCA_1113"/>
<gene>
    <name evidence="2" type="ORF">CSCA_1113</name>
</gene>
<dbReference type="Pfam" id="PF04397">
    <property type="entry name" value="LytTR"/>
    <property type="match status" value="1"/>
</dbReference>
<protein>
    <submittedName>
        <fullName evidence="2">Two component transcriptional regulator, LytTR family</fullName>
    </submittedName>
</protein>
<sequence>MPQSYIVNLKYVMKFDKSSLTLDSNEKILLSQSRYDDFLKTFLIYLKKCQV</sequence>
<reference evidence="2 3" key="1">
    <citation type="journal article" date="2015" name="J. Biotechnol.">
        <title>Complete genome sequence of a malodorant-producing acetogen, Clostridium scatologenes ATCC 25775(T).</title>
        <authorList>
            <person name="Zhu Z."/>
            <person name="Guo T."/>
            <person name="Zheng H."/>
            <person name="Song T."/>
            <person name="Ouyang P."/>
            <person name="Xie J."/>
        </authorList>
    </citation>
    <scope>NUCLEOTIDE SEQUENCE [LARGE SCALE GENOMIC DNA]</scope>
    <source>
        <strain evidence="2 3">ATCC 25775</strain>
    </source>
</reference>
<keyword evidence="3" id="KW-1185">Reference proteome</keyword>
<evidence type="ECO:0000259" key="1">
    <source>
        <dbReference type="Pfam" id="PF04397"/>
    </source>
</evidence>
<dbReference type="GO" id="GO:0003677">
    <property type="term" value="F:DNA binding"/>
    <property type="evidence" value="ECO:0007669"/>
    <property type="project" value="InterPro"/>
</dbReference>